<name>A0A7X3G5U5_9BURK</name>
<gene>
    <name evidence="1" type="ORF">GPY61_30035</name>
</gene>
<reference evidence="1 2" key="1">
    <citation type="submission" date="2019-12" db="EMBL/GenBank/DDBJ databases">
        <authorList>
            <person name="Li C."/>
            <person name="Zhao J."/>
        </authorList>
    </citation>
    <scope>NUCLEOTIDE SEQUENCE [LARGE SCALE GENOMIC DNA]</scope>
    <source>
        <strain evidence="1 2">NEAU-DD11</strain>
    </source>
</reference>
<dbReference type="EMBL" id="WSES01000012">
    <property type="protein sequence ID" value="MVW64178.1"/>
    <property type="molecule type" value="Genomic_DNA"/>
</dbReference>
<dbReference type="AlphaFoldDB" id="A0A7X3G5U5"/>
<dbReference type="Proteomes" id="UP000443353">
    <property type="component" value="Unassembled WGS sequence"/>
</dbReference>
<comment type="caution">
    <text evidence="1">The sequence shown here is derived from an EMBL/GenBank/DDBJ whole genome shotgun (WGS) entry which is preliminary data.</text>
</comment>
<dbReference type="RefSeq" id="WP_160410697.1">
    <property type="nucleotide sequence ID" value="NZ_WSES01000012.1"/>
</dbReference>
<organism evidence="1 2">
    <name type="scientific">Massilia cellulosiltytica</name>
    <dbReference type="NCBI Taxonomy" id="2683234"/>
    <lineage>
        <taxon>Bacteria</taxon>
        <taxon>Pseudomonadati</taxon>
        <taxon>Pseudomonadota</taxon>
        <taxon>Betaproteobacteria</taxon>
        <taxon>Burkholderiales</taxon>
        <taxon>Oxalobacteraceae</taxon>
        <taxon>Telluria group</taxon>
        <taxon>Massilia</taxon>
    </lineage>
</organism>
<proteinExistence type="predicted"/>
<keyword evidence="2" id="KW-1185">Reference proteome</keyword>
<protein>
    <submittedName>
        <fullName evidence="1">Uncharacterized protein</fullName>
    </submittedName>
</protein>
<evidence type="ECO:0000313" key="2">
    <source>
        <dbReference type="Proteomes" id="UP000443353"/>
    </source>
</evidence>
<accession>A0A7X3G5U5</accession>
<evidence type="ECO:0000313" key="1">
    <source>
        <dbReference type="EMBL" id="MVW64178.1"/>
    </source>
</evidence>
<sequence length="100" mass="10707">MSNMVYLRNNNDLLAGPIIDAKEDGGILRISYANPEFYFQGTLDLILSAGKQSSYGTFGLTLPDSEINEMSIIGEVKHLPGLITYSGIGTAPTAPTARAK</sequence>